<proteinExistence type="inferred from homology"/>
<feature type="disulfide bond" evidence="4">
    <location>
        <begin position="290"/>
        <end position="343"/>
    </location>
</feature>
<evidence type="ECO:0000256" key="3">
    <source>
        <dbReference type="PIRSR" id="PIRSR601461-1"/>
    </source>
</evidence>
<sequence>MPHLQLLRQLQSTLPLTNDLAHQRLNISLSIGTPPQTFNLLFDTGSTDVWVPLSSSTGCAPNCPTAFTPSLSSTIVNTSIPYLAIYGLTPDPANSIAGFYFNDTVSVSGLPALEDATFAVGNVPPALFQVGNWGIFGAGSPLREALLSGPNASKVPYTPAWERLALASPGGKKKMGVWLNAQNASSGTVLFGGSDESRYEGGLQDVPIVLQRGIFTGWGVNLTSVTRVNVGGEEDGGCDEKTQLTAANFSQTVLFDTESPNMYLPTPLYDAIVEGLNATELINMAPYVPCSLRTASSGYLDFGFPTKAGGNAEIRVPLSEIVYPPGYPVTVPAVPDRNGQELCYFGIVPTNGSILLLGTSFIRSAYLVFDEEELVVSMAKSRWSV</sequence>
<organism evidence="7 8">
    <name type="scientific">Setomelanomma holmii</name>
    <dbReference type="NCBI Taxonomy" id="210430"/>
    <lineage>
        <taxon>Eukaryota</taxon>
        <taxon>Fungi</taxon>
        <taxon>Dikarya</taxon>
        <taxon>Ascomycota</taxon>
        <taxon>Pezizomycotina</taxon>
        <taxon>Dothideomycetes</taxon>
        <taxon>Pleosporomycetidae</taxon>
        <taxon>Pleosporales</taxon>
        <taxon>Pleosporineae</taxon>
        <taxon>Phaeosphaeriaceae</taxon>
        <taxon>Setomelanomma</taxon>
    </lineage>
</organism>
<feature type="domain" description="Peptidase A1" evidence="6">
    <location>
        <begin position="25"/>
        <end position="379"/>
    </location>
</feature>
<dbReference type="PANTHER" id="PTHR47966">
    <property type="entry name" value="BETA-SITE APP-CLEAVING ENZYME, ISOFORM A-RELATED"/>
    <property type="match status" value="1"/>
</dbReference>
<evidence type="ECO:0000256" key="2">
    <source>
        <dbReference type="ARBA" id="ARBA00022750"/>
    </source>
</evidence>
<keyword evidence="5 7" id="KW-0645">Protease</keyword>
<dbReference type="GO" id="GO:0006508">
    <property type="term" value="P:proteolysis"/>
    <property type="evidence" value="ECO:0007669"/>
    <property type="project" value="UniProtKB-KW"/>
</dbReference>
<name>A0A9P4LMW8_9PLEO</name>
<dbReference type="InterPro" id="IPR001461">
    <property type="entry name" value="Aspartic_peptidase_A1"/>
</dbReference>
<gene>
    <name evidence="7" type="ORF">EK21DRAFT_98473</name>
</gene>
<protein>
    <submittedName>
        <fullName evidence="7">Acid protease</fullName>
    </submittedName>
</protein>
<dbReference type="InterPro" id="IPR001969">
    <property type="entry name" value="Aspartic_peptidase_AS"/>
</dbReference>
<feature type="active site" evidence="3">
    <location>
        <position position="256"/>
    </location>
</feature>
<dbReference type="PROSITE" id="PS51767">
    <property type="entry name" value="PEPTIDASE_A1"/>
    <property type="match status" value="1"/>
</dbReference>
<dbReference type="InterPro" id="IPR021109">
    <property type="entry name" value="Peptidase_aspartic_dom_sf"/>
</dbReference>
<evidence type="ECO:0000256" key="4">
    <source>
        <dbReference type="PIRSR" id="PIRSR601461-2"/>
    </source>
</evidence>
<dbReference type="Gene3D" id="2.40.70.10">
    <property type="entry name" value="Acid Proteases"/>
    <property type="match status" value="2"/>
</dbReference>
<evidence type="ECO:0000313" key="8">
    <source>
        <dbReference type="Proteomes" id="UP000799777"/>
    </source>
</evidence>
<keyword evidence="2 5" id="KW-0064">Aspartyl protease</keyword>
<evidence type="ECO:0000256" key="5">
    <source>
        <dbReference type="RuleBase" id="RU000454"/>
    </source>
</evidence>
<dbReference type="PROSITE" id="PS00141">
    <property type="entry name" value="ASP_PROTEASE"/>
    <property type="match status" value="1"/>
</dbReference>
<dbReference type="Proteomes" id="UP000799777">
    <property type="component" value="Unassembled WGS sequence"/>
</dbReference>
<comment type="similarity">
    <text evidence="1 5">Belongs to the peptidase A1 family.</text>
</comment>
<dbReference type="Pfam" id="PF00026">
    <property type="entry name" value="Asp"/>
    <property type="match status" value="1"/>
</dbReference>
<accession>A0A9P4LMW8</accession>
<reference evidence="7" key="1">
    <citation type="journal article" date="2020" name="Stud. Mycol.">
        <title>101 Dothideomycetes genomes: a test case for predicting lifestyles and emergence of pathogens.</title>
        <authorList>
            <person name="Haridas S."/>
            <person name="Albert R."/>
            <person name="Binder M."/>
            <person name="Bloem J."/>
            <person name="Labutti K."/>
            <person name="Salamov A."/>
            <person name="Andreopoulos B."/>
            <person name="Baker S."/>
            <person name="Barry K."/>
            <person name="Bills G."/>
            <person name="Bluhm B."/>
            <person name="Cannon C."/>
            <person name="Castanera R."/>
            <person name="Culley D."/>
            <person name="Daum C."/>
            <person name="Ezra D."/>
            <person name="Gonzalez J."/>
            <person name="Henrissat B."/>
            <person name="Kuo A."/>
            <person name="Liang C."/>
            <person name="Lipzen A."/>
            <person name="Lutzoni F."/>
            <person name="Magnuson J."/>
            <person name="Mondo S."/>
            <person name="Nolan M."/>
            <person name="Ohm R."/>
            <person name="Pangilinan J."/>
            <person name="Park H.-J."/>
            <person name="Ramirez L."/>
            <person name="Alfaro M."/>
            <person name="Sun H."/>
            <person name="Tritt A."/>
            <person name="Yoshinaga Y."/>
            <person name="Zwiers L.-H."/>
            <person name="Turgeon B."/>
            <person name="Goodwin S."/>
            <person name="Spatafora J."/>
            <person name="Crous P."/>
            <person name="Grigoriev I."/>
        </authorList>
    </citation>
    <scope>NUCLEOTIDE SEQUENCE</scope>
    <source>
        <strain evidence="7">CBS 110217</strain>
    </source>
</reference>
<dbReference type="SUPFAM" id="SSF50630">
    <property type="entry name" value="Acid proteases"/>
    <property type="match status" value="1"/>
</dbReference>
<keyword evidence="5" id="KW-0378">Hydrolase</keyword>
<dbReference type="PANTHER" id="PTHR47966:SF51">
    <property type="entry name" value="BETA-SITE APP-CLEAVING ENZYME, ISOFORM A-RELATED"/>
    <property type="match status" value="1"/>
</dbReference>
<keyword evidence="8" id="KW-1185">Reference proteome</keyword>
<dbReference type="PRINTS" id="PR00792">
    <property type="entry name" value="PEPSIN"/>
</dbReference>
<evidence type="ECO:0000313" key="7">
    <source>
        <dbReference type="EMBL" id="KAF2033181.1"/>
    </source>
</evidence>
<dbReference type="EMBL" id="ML978168">
    <property type="protein sequence ID" value="KAF2033181.1"/>
    <property type="molecule type" value="Genomic_DNA"/>
</dbReference>
<dbReference type="AlphaFoldDB" id="A0A9P4LMW8"/>
<feature type="active site" evidence="3">
    <location>
        <position position="43"/>
    </location>
</feature>
<dbReference type="GO" id="GO:0004190">
    <property type="term" value="F:aspartic-type endopeptidase activity"/>
    <property type="evidence" value="ECO:0007669"/>
    <property type="project" value="UniProtKB-KW"/>
</dbReference>
<comment type="caution">
    <text evidence="7">The sequence shown here is derived from an EMBL/GenBank/DDBJ whole genome shotgun (WGS) entry which is preliminary data.</text>
</comment>
<dbReference type="OrthoDB" id="771136at2759"/>
<evidence type="ECO:0000259" key="6">
    <source>
        <dbReference type="PROSITE" id="PS51767"/>
    </source>
</evidence>
<evidence type="ECO:0000256" key="1">
    <source>
        <dbReference type="ARBA" id="ARBA00007447"/>
    </source>
</evidence>
<dbReference type="GO" id="GO:0000324">
    <property type="term" value="C:fungal-type vacuole"/>
    <property type="evidence" value="ECO:0007669"/>
    <property type="project" value="TreeGrafter"/>
</dbReference>
<dbReference type="InterPro" id="IPR033121">
    <property type="entry name" value="PEPTIDASE_A1"/>
</dbReference>
<keyword evidence="4" id="KW-1015">Disulfide bond</keyword>